<feature type="compositionally biased region" description="Low complexity" evidence="1">
    <location>
        <begin position="529"/>
        <end position="555"/>
    </location>
</feature>
<dbReference type="SUPFAM" id="SSF55785">
    <property type="entry name" value="PYP-like sensor domain (PAS domain)"/>
    <property type="match status" value="2"/>
</dbReference>
<dbReference type="CDD" id="cd00130">
    <property type="entry name" value="PAS"/>
    <property type="match status" value="1"/>
</dbReference>
<feature type="compositionally biased region" description="Low complexity" evidence="1">
    <location>
        <begin position="603"/>
        <end position="620"/>
    </location>
</feature>
<evidence type="ECO:0000259" key="2">
    <source>
        <dbReference type="PROSITE" id="PS50112"/>
    </source>
</evidence>
<feature type="compositionally biased region" description="Polar residues" evidence="1">
    <location>
        <begin position="1541"/>
        <end position="1552"/>
    </location>
</feature>
<feature type="region of interest" description="Disordered" evidence="1">
    <location>
        <begin position="1533"/>
        <end position="1552"/>
    </location>
</feature>
<feature type="compositionally biased region" description="Low complexity" evidence="1">
    <location>
        <begin position="442"/>
        <end position="455"/>
    </location>
</feature>
<feature type="compositionally biased region" description="Polar residues" evidence="1">
    <location>
        <begin position="579"/>
        <end position="588"/>
    </location>
</feature>
<dbReference type="SMART" id="SM00091">
    <property type="entry name" value="PAS"/>
    <property type="match status" value="1"/>
</dbReference>
<dbReference type="GO" id="GO:0045944">
    <property type="term" value="P:positive regulation of transcription by RNA polymerase II"/>
    <property type="evidence" value="ECO:0007669"/>
    <property type="project" value="TreeGrafter"/>
</dbReference>
<feature type="region of interest" description="Disordered" evidence="1">
    <location>
        <begin position="469"/>
        <end position="492"/>
    </location>
</feature>
<feature type="region of interest" description="Disordered" evidence="1">
    <location>
        <begin position="436"/>
        <end position="456"/>
    </location>
</feature>
<evidence type="ECO:0000313" key="3">
    <source>
        <dbReference type="EMBL" id="CAF0752234.1"/>
    </source>
</evidence>
<feature type="compositionally biased region" description="Low complexity" evidence="1">
    <location>
        <begin position="1745"/>
        <end position="1759"/>
    </location>
</feature>
<feature type="region of interest" description="Disordered" evidence="1">
    <location>
        <begin position="650"/>
        <end position="673"/>
    </location>
</feature>
<dbReference type="PANTHER" id="PTHR10684:SF4">
    <property type="entry name" value="TAIMAN, ISOFORM G"/>
    <property type="match status" value="1"/>
</dbReference>
<evidence type="ECO:0000313" key="5">
    <source>
        <dbReference type="Proteomes" id="UP000663829"/>
    </source>
</evidence>
<dbReference type="GO" id="GO:0003713">
    <property type="term" value="F:transcription coactivator activity"/>
    <property type="evidence" value="ECO:0007669"/>
    <property type="project" value="InterPro"/>
</dbReference>
<feature type="region of interest" description="Disordered" evidence="1">
    <location>
        <begin position="1283"/>
        <end position="1339"/>
    </location>
</feature>
<feature type="compositionally biased region" description="Polar residues" evidence="1">
    <location>
        <begin position="917"/>
        <end position="928"/>
    </location>
</feature>
<feature type="compositionally biased region" description="Polar residues" evidence="1">
    <location>
        <begin position="737"/>
        <end position="755"/>
    </location>
</feature>
<feature type="domain" description="PAS" evidence="2">
    <location>
        <begin position="66"/>
        <end position="114"/>
    </location>
</feature>
<feature type="compositionally biased region" description="Basic and acidic residues" evidence="1">
    <location>
        <begin position="933"/>
        <end position="942"/>
    </location>
</feature>
<accession>A0A813PFR0</accession>
<dbReference type="EMBL" id="CAJNOQ010000077">
    <property type="protein sequence ID" value="CAF0752234.1"/>
    <property type="molecule type" value="Genomic_DNA"/>
</dbReference>
<dbReference type="InterPro" id="IPR035965">
    <property type="entry name" value="PAS-like_dom_sf"/>
</dbReference>
<dbReference type="GO" id="GO:0032870">
    <property type="term" value="P:cellular response to hormone stimulus"/>
    <property type="evidence" value="ECO:0007669"/>
    <property type="project" value="TreeGrafter"/>
</dbReference>
<dbReference type="Gene3D" id="3.30.450.20">
    <property type="entry name" value="PAS domain"/>
    <property type="match status" value="2"/>
</dbReference>
<feature type="region of interest" description="Disordered" evidence="1">
    <location>
        <begin position="1712"/>
        <end position="1760"/>
    </location>
</feature>
<dbReference type="GO" id="GO:0005634">
    <property type="term" value="C:nucleus"/>
    <property type="evidence" value="ECO:0007669"/>
    <property type="project" value="InterPro"/>
</dbReference>
<proteinExistence type="predicted"/>
<comment type="caution">
    <text evidence="3">The sequence shown here is derived from an EMBL/GenBank/DDBJ whole genome shotgun (WGS) entry which is preliminary data.</text>
</comment>
<feature type="compositionally biased region" description="Polar residues" evidence="1">
    <location>
        <begin position="626"/>
        <end position="638"/>
    </location>
</feature>
<feature type="region of interest" description="Disordered" evidence="1">
    <location>
        <begin position="600"/>
        <end position="638"/>
    </location>
</feature>
<dbReference type="Proteomes" id="UP000663829">
    <property type="component" value="Unassembled WGS sequence"/>
</dbReference>
<dbReference type="OrthoDB" id="10027866at2759"/>
<dbReference type="InterPro" id="IPR000014">
    <property type="entry name" value="PAS"/>
</dbReference>
<feature type="region of interest" description="Disordered" evidence="1">
    <location>
        <begin position="910"/>
        <end position="952"/>
    </location>
</feature>
<feature type="compositionally biased region" description="Polar residues" evidence="1">
    <location>
        <begin position="483"/>
        <end position="492"/>
    </location>
</feature>
<feature type="compositionally biased region" description="Low complexity" evidence="1">
    <location>
        <begin position="1593"/>
        <end position="1608"/>
    </location>
</feature>
<dbReference type="PROSITE" id="PS50112">
    <property type="entry name" value="PAS"/>
    <property type="match status" value="1"/>
</dbReference>
<dbReference type="EMBL" id="CAJOBC010000077">
    <property type="protein sequence ID" value="CAF3532035.1"/>
    <property type="molecule type" value="Genomic_DNA"/>
</dbReference>
<keyword evidence="5" id="KW-1185">Reference proteome</keyword>
<feature type="compositionally biased region" description="Polar residues" evidence="1">
    <location>
        <begin position="1731"/>
        <end position="1744"/>
    </location>
</feature>
<feature type="compositionally biased region" description="Low complexity" evidence="1">
    <location>
        <begin position="651"/>
        <end position="664"/>
    </location>
</feature>
<protein>
    <recommendedName>
        <fullName evidence="2">PAS domain-containing protein</fullName>
    </recommendedName>
</protein>
<evidence type="ECO:0000313" key="4">
    <source>
        <dbReference type="EMBL" id="CAF3532035.1"/>
    </source>
</evidence>
<feature type="compositionally biased region" description="Low complexity" evidence="1">
    <location>
        <begin position="562"/>
        <end position="578"/>
    </location>
</feature>
<feature type="region of interest" description="Disordered" evidence="1">
    <location>
        <begin position="529"/>
        <end position="588"/>
    </location>
</feature>
<sequence length="1794" mass="198495">MEEVRTAYGKTNLNSVISTLLPTSSSTTTTTVNTQLNTHRNEAIQQADVSSSRPALLAHDVLGPLLFEALDGFFFTINHNSEIDFVSDNVSQYLKFTQEELVGRSFYHCVHPGDVGEFDKAWRISEKCAGDEGNENNNENQSRGRTFLCRIRANDGTKDSNEQSSNNRSTTYVNMLVSVALHYDSSGSDRLCLACIARRPLEKFDKPAVLGLDQFSSRINLNFDIQCFDCSHMKGEKINQDFQGKNFKDYVHVNDVAHVIRHFQDVIENGEAKSPVYRFRLHDGAYAFVNTRSKLFSNQTATSTSDSILSTHTIIRLIENSNDLHGNASTRLMKSIISSTHELAKQTQQQKRIEQQQQQIQIQKRQQPIGTQFALTMLGVHQNTVTNLLSSSSNQQYLQHTLGNLIEVQNSLQQQRQELSMATTPTPLLNINEQKQSPNALSSPTTPQSQSSFSSLARVLGSRTLDSVSSTNSVEFGGKRMTRPSNDSSNIPSVHSPVTFDLLLKTSLSTTATSTSIFASPSPSNITVTSSLNSSLSCPSPSTLTSTSSPLTIPTNDSYLHTTDVYTSTTTSTSNHSTMPISCSSGQRHSMRLRQLLGERNIPSSPNSTNSVPSSPQSSTIHYHKSPSNNITPSSCSGKQNITIDELLQAESPTTTTQTSPQETLSAGTKRRRYHSGNIFSSLNNSDALLKQILAKKSTTVTTTPSTLTNTSSQLNINNESSSSSPASTTSSISGAKVSQTIKTEPNANDDNITGSKPIRKDRNDVFLRTLLNDEVRPQKVVVEAPFVYGSRYKANSNGNGHGNGKGLTIFSLSCPNLRSQTSVCHLDENAVSMNKNQRRNPQTHDHHQRAVVASPTSNSTIKKEPRLDDNNSSLSDIQDIVSTTTNEAPDSVISDTLASPSLESLLSDSFQHDSHQSISQKQRTSLKQPLKRSLEHEDAASGRKQQKLLPQLLTDDKQVVIKTEYKEQQQQQQHPDKTTLARNKSEHLATESDRYDYDNINTQLSTSARGQSSTTNSSSNILRSLIKTPHTPAGTSATISKKDEPLYELLQNLEAPDLCFLQTLPLTASSSTSNSNQNTIITTTMNNNNNNSESLFHYTPSVTTTRTATTTSNDDCLALLLSTSHNQNDFNFLQKTSISKQSMNNNNNNNTNNYSQQNKINSIMNDLFPVITTTTTITSTTTTTANNNNNNNITSSSNNEFSSLFDNNDFLECLNDSTAIDFLLQNSSSVLDADPLLLSSVSNTNSDLITIKDVNEQKAINEIAKSLIDTTFPMPNFGALTGDPSFSNEMPRNRIAPSASSRNGLEEMQTKFRPQQQQQQQSFSTQLPPSTGTYQYPQMNNTFLVDDGLSLDSGSVPNISLSPLSNTFLPSQQPQQHLNRQTSIDGIIGGYPNISMRPSHVQHHHQQQQQQLPSQTNPFYHHNPNRTSHISYSSSVPYNNIPSQFLPPNQVVGPNMMFQQTPSNNSQQRSSQTQNNFMAHQTFMQQQQHQQQQSQMQMDQQQQQWNNPQHNVQLHMSMNVVLPNIGSKSNSACVYDRSSRGSQQRMPSVTPTGLNNSFNSNDPMSNMSPQLPGLSVGTPDFVHIPHSRGSPSTSQSSSTIQIQQQQTSNTFSNPLDALNMLNHDETFLNQNNSLSQSQQSQIHQGYPNMSVNVSATIQNPHNSNDLMRPVGLSDVQSCRQSDELQNQLINSLSFQPQPYTREFVRKQLQNTINSRQKPSKDMQNKGENKSIGSPNPNTFSIQCNNNVPNPLSNNLEPNQKGAYFRNQLSNSRTQSCRQPKNSSVSYILQIKID</sequence>
<dbReference type="Pfam" id="PF14598">
    <property type="entry name" value="PAS_11"/>
    <property type="match status" value="1"/>
</dbReference>
<feature type="region of interest" description="Disordered" evidence="1">
    <location>
        <begin position="837"/>
        <end position="875"/>
    </location>
</feature>
<dbReference type="PANTHER" id="PTHR10684">
    <property type="entry name" value="NUCLEAR RECEPTOR COACTIVATOR"/>
    <property type="match status" value="1"/>
</dbReference>
<feature type="region of interest" description="Disordered" evidence="1">
    <location>
        <begin position="699"/>
        <end position="759"/>
    </location>
</feature>
<feature type="compositionally biased region" description="Low complexity" evidence="1">
    <location>
        <begin position="699"/>
        <end position="734"/>
    </location>
</feature>
<dbReference type="GO" id="GO:0016922">
    <property type="term" value="F:nuclear receptor binding"/>
    <property type="evidence" value="ECO:0007669"/>
    <property type="project" value="TreeGrafter"/>
</dbReference>
<gene>
    <name evidence="3" type="ORF">GPM918_LOCUS902</name>
    <name evidence="4" type="ORF">SRO942_LOCUS902</name>
</gene>
<name>A0A813PFR0_9BILA</name>
<feature type="region of interest" description="Disordered" evidence="1">
    <location>
        <begin position="1585"/>
        <end position="1608"/>
    </location>
</feature>
<dbReference type="Proteomes" id="UP000681722">
    <property type="component" value="Unassembled WGS sequence"/>
</dbReference>
<evidence type="ECO:0000256" key="1">
    <source>
        <dbReference type="SAM" id="MobiDB-lite"/>
    </source>
</evidence>
<feature type="compositionally biased region" description="Basic and acidic residues" evidence="1">
    <location>
        <begin position="1719"/>
        <end position="1729"/>
    </location>
</feature>
<feature type="compositionally biased region" description="Polar residues" evidence="1">
    <location>
        <begin position="1323"/>
        <end position="1339"/>
    </location>
</feature>
<organism evidence="3 5">
    <name type="scientific">Didymodactylos carnosus</name>
    <dbReference type="NCBI Taxonomy" id="1234261"/>
    <lineage>
        <taxon>Eukaryota</taxon>
        <taxon>Metazoa</taxon>
        <taxon>Spiralia</taxon>
        <taxon>Gnathifera</taxon>
        <taxon>Rotifera</taxon>
        <taxon>Eurotatoria</taxon>
        <taxon>Bdelloidea</taxon>
        <taxon>Philodinida</taxon>
        <taxon>Philodinidae</taxon>
        <taxon>Didymodactylos</taxon>
    </lineage>
</organism>
<feature type="region of interest" description="Disordered" evidence="1">
    <location>
        <begin position="1392"/>
        <end position="1434"/>
    </location>
</feature>
<dbReference type="InterPro" id="IPR017426">
    <property type="entry name" value="Nuclear_rcpt_coactivator"/>
</dbReference>
<reference evidence="3" key="1">
    <citation type="submission" date="2021-02" db="EMBL/GenBank/DDBJ databases">
        <authorList>
            <person name="Nowell W R."/>
        </authorList>
    </citation>
    <scope>NUCLEOTIDE SEQUENCE</scope>
</reference>